<feature type="compositionally biased region" description="Basic and acidic residues" evidence="1">
    <location>
        <begin position="297"/>
        <end position="314"/>
    </location>
</feature>
<gene>
    <name evidence="3" type="ORF">EI97DRAFT_440374</name>
</gene>
<feature type="compositionally biased region" description="Polar residues" evidence="1">
    <location>
        <begin position="18"/>
        <end position="30"/>
    </location>
</feature>
<name>A0A6A6JQE0_WESOR</name>
<sequence>METIHNVAAAASKAIWGEQNTDATTQNETGGQEPISGEQGKGTPNEPFDQGNSEDRTKLNETGGVEPISGLQGKGTPNEPFDLGNSENPVPSWTDTNTTSEPNTTSTEPPLTSLPTQPSPRTEPTSTMSDTTRIPNNPINAATGDSDPYKTTEKTGIISDRQGDAPKAEDVIPTERALNTGAPPTSDTPPQVKHQGADAPGDVPSPDQHAAIVDKKDDVEELLQKRDPNDHSGSPMRMHDGTENTIPTTQEERRDSKAGMPGGQEHGKPPKGTGEQWVKSTGMAAEGGDFDATKPGAGREADRLMEEAGIKKSTEQQPTTSAGSPGTKEKEKLSEKIKHKLHIGKNLSVFHNRRGTGSFISSASALTMYVVGILIAINQANVKSQNEKSYAPSLEDSVSVHKLQPNLPSPKRVRTTPISTQTVGATRLQRHDRM</sequence>
<feature type="compositionally biased region" description="Basic and acidic residues" evidence="1">
    <location>
        <begin position="212"/>
        <end position="230"/>
    </location>
</feature>
<evidence type="ECO:0000313" key="3">
    <source>
        <dbReference type="EMBL" id="KAF2278860.1"/>
    </source>
</evidence>
<feature type="compositionally biased region" description="Polar residues" evidence="1">
    <location>
        <begin position="315"/>
        <end position="324"/>
    </location>
</feature>
<dbReference type="AlphaFoldDB" id="A0A6A6JQE0"/>
<dbReference type="RefSeq" id="XP_033656399.1">
    <property type="nucleotide sequence ID" value="XM_033799624.1"/>
</dbReference>
<reference evidence="3" key="1">
    <citation type="journal article" date="2020" name="Stud. Mycol.">
        <title>101 Dothideomycetes genomes: a test case for predicting lifestyles and emergence of pathogens.</title>
        <authorList>
            <person name="Haridas S."/>
            <person name="Albert R."/>
            <person name="Binder M."/>
            <person name="Bloem J."/>
            <person name="Labutti K."/>
            <person name="Salamov A."/>
            <person name="Andreopoulos B."/>
            <person name="Baker S."/>
            <person name="Barry K."/>
            <person name="Bills G."/>
            <person name="Bluhm B."/>
            <person name="Cannon C."/>
            <person name="Castanera R."/>
            <person name="Culley D."/>
            <person name="Daum C."/>
            <person name="Ezra D."/>
            <person name="Gonzalez J."/>
            <person name="Henrissat B."/>
            <person name="Kuo A."/>
            <person name="Liang C."/>
            <person name="Lipzen A."/>
            <person name="Lutzoni F."/>
            <person name="Magnuson J."/>
            <person name="Mondo S."/>
            <person name="Nolan M."/>
            <person name="Ohm R."/>
            <person name="Pangilinan J."/>
            <person name="Park H.-J."/>
            <person name="Ramirez L."/>
            <person name="Alfaro M."/>
            <person name="Sun H."/>
            <person name="Tritt A."/>
            <person name="Yoshinaga Y."/>
            <person name="Zwiers L.-H."/>
            <person name="Turgeon B."/>
            <person name="Goodwin S."/>
            <person name="Spatafora J."/>
            <person name="Crous P."/>
            <person name="Grigoriev I."/>
        </authorList>
    </citation>
    <scope>NUCLEOTIDE SEQUENCE</scope>
    <source>
        <strain evidence="3">CBS 379.55</strain>
    </source>
</reference>
<feature type="compositionally biased region" description="Low complexity" evidence="1">
    <location>
        <begin position="96"/>
        <end position="120"/>
    </location>
</feature>
<accession>A0A6A6JQE0</accession>
<dbReference type="Proteomes" id="UP000800097">
    <property type="component" value="Unassembled WGS sequence"/>
</dbReference>
<evidence type="ECO:0000256" key="2">
    <source>
        <dbReference type="SAM" id="Phobius"/>
    </source>
</evidence>
<dbReference type="EMBL" id="ML986487">
    <property type="protein sequence ID" value="KAF2278860.1"/>
    <property type="molecule type" value="Genomic_DNA"/>
</dbReference>
<keyword evidence="4" id="KW-1185">Reference proteome</keyword>
<proteinExistence type="predicted"/>
<dbReference type="OrthoDB" id="5388207at2759"/>
<feature type="compositionally biased region" description="Polar residues" evidence="1">
    <location>
        <begin position="122"/>
        <end position="140"/>
    </location>
</feature>
<evidence type="ECO:0000256" key="1">
    <source>
        <dbReference type="SAM" id="MobiDB-lite"/>
    </source>
</evidence>
<protein>
    <submittedName>
        <fullName evidence="3">Uncharacterized protein</fullName>
    </submittedName>
</protein>
<dbReference type="GeneID" id="54552799"/>
<organism evidence="3 4">
    <name type="scientific">Westerdykella ornata</name>
    <dbReference type="NCBI Taxonomy" id="318751"/>
    <lineage>
        <taxon>Eukaryota</taxon>
        <taxon>Fungi</taxon>
        <taxon>Dikarya</taxon>
        <taxon>Ascomycota</taxon>
        <taxon>Pezizomycotina</taxon>
        <taxon>Dothideomycetes</taxon>
        <taxon>Pleosporomycetidae</taxon>
        <taxon>Pleosporales</taxon>
        <taxon>Sporormiaceae</taxon>
        <taxon>Westerdykella</taxon>
    </lineage>
</organism>
<evidence type="ECO:0000313" key="4">
    <source>
        <dbReference type="Proteomes" id="UP000800097"/>
    </source>
</evidence>
<feature type="region of interest" description="Disordered" evidence="1">
    <location>
        <begin position="1"/>
        <end position="331"/>
    </location>
</feature>
<keyword evidence="2" id="KW-0812">Transmembrane</keyword>
<feature type="transmembrane region" description="Helical" evidence="2">
    <location>
        <begin position="359"/>
        <end position="378"/>
    </location>
</feature>
<keyword evidence="2" id="KW-1133">Transmembrane helix</keyword>
<keyword evidence="2" id="KW-0472">Membrane</keyword>
<feature type="compositionally biased region" description="Polar residues" evidence="1">
    <location>
        <begin position="85"/>
        <end position="95"/>
    </location>
</feature>
<feature type="compositionally biased region" description="Basic and acidic residues" evidence="1">
    <location>
        <begin position="161"/>
        <end position="170"/>
    </location>
</feature>